<keyword evidence="2" id="KW-1185">Reference proteome</keyword>
<dbReference type="EMBL" id="JAENRR010000087">
    <property type="protein sequence ID" value="MBK3519726.1"/>
    <property type="molecule type" value="Genomic_DNA"/>
</dbReference>
<dbReference type="RefSeq" id="WP_200466945.1">
    <property type="nucleotide sequence ID" value="NZ_JAENRR010000087.1"/>
</dbReference>
<evidence type="ECO:0000313" key="1">
    <source>
        <dbReference type="EMBL" id="MBK3519726.1"/>
    </source>
</evidence>
<dbReference type="Proteomes" id="UP000605676">
    <property type="component" value="Unassembled WGS sequence"/>
</dbReference>
<proteinExistence type="predicted"/>
<evidence type="ECO:0008006" key="3">
    <source>
        <dbReference type="Google" id="ProtNLM"/>
    </source>
</evidence>
<comment type="caution">
    <text evidence="1">The sequence shown here is derived from an EMBL/GenBank/DDBJ whole genome shotgun (WGS) entry which is preliminary data.</text>
</comment>
<name>A0ABS1HPX3_9BACT</name>
<evidence type="ECO:0000313" key="2">
    <source>
        <dbReference type="Proteomes" id="UP000605676"/>
    </source>
</evidence>
<reference evidence="1 2" key="1">
    <citation type="submission" date="2021-01" db="EMBL/GenBank/DDBJ databases">
        <title>Carboxyliciviraga sp.nov., isolated from coastal sediments.</title>
        <authorList>
            <person name="Lu D."/>
            <person name="Zhang T."/>
        </authorList>
    </citation>
    <scope>NUCLEOTIDE SEQUENCE [LARGE SCALE GENOMIC DNA]</scope>
    <source>
        <strain evidence="1 2">N1Y132</strain>
    </source>
</reference>
<organism evidence="1 2">
    <name type="scientific">Carboxylicivirga marina</name>
    <dbReference type="NCBI Taxonomy" id="2800988"/>
    <lineage>
        <taxon>Bacteria</taxon>
        <taxon>Pseudomonadati</taxon>
        <taxon>Bacteroidota</taxon>
        <taxon>Bacteroidia</taxon>
        <taxon>Marinilabiliales</taxon>
        <taxon>Marinilabiliaceae</taxon>
        <taxon>Carboxylicivirga</taxon>
    </lineage>
</organism>
<gene>
    <name evidence="1" type="ORF">JIV24_20465</name>
</gene>
<protein>
    <recommendedName>
        <fullName evidence="3">CopG family transcriptional regulator</fullName>
    </recommendedName>
</protein>
<accession>A0ABS1HPX3</accession>
<sequence length="65" mass="7696">MSEKTQRINFKHTYEDKEKLDYIAQTGKINNSEAIRKAINYTYQNLKDILEPEQDEVLKAQTPIH</sequence>